<dbReference type="PANTHER" id="PTHR43591">
    <property type="entry name" value="METHYLTRANSFERASE"/>
    <property type="match status" value="1"/>
</dbReference>
<dbReference type="KEGG" id="mpro:BJP34_30045"/>
<accession>A0A1D8TZP2</accession>
<dbReference type="RefSeq" id="WP_070395511.1">
    <property type="nucleotide sequence ID" value="NZ_CP017599.1"/>
</dbReference>
<dbReference type="PANTHER" id="PTHR43591:SF101">
    <property type="entry name" value="METHYLTRANSFERASE-LIKE PROTEIN 27"/>
    <property type="match status" value="1"/>
</dbReference>
<dbReference type="Pfam" id="PF08241">
    <property type="entry name" value="Methyltransf_11"/>
    <property type="match status" value="1"/>
</dbReference>
<feature type="domain" description="Methyltransferase type 11" evidence="1">
    <location>
        <begin position="61"/>
        <end position="154"/>
    </location>
</feature>
<dbReference type="GO" id="GO:0008757">
    <property type="term" value="F:S-adenosylmethionine-dependent methyltransferase activity"/>
    <property type="evidence" value="ECO:0007669"/>
    <property type="project" value="InterPro"/>
</dbReference>
<protein>
    <submittedName>
        <fullName evidence="2">Methyltransferase</fullName>
    </submittedName>
</protein>
<dbReference type="CDD" id="cd02440">
    <property type="entry name" value="AdoMet_MTases"/>
    <property type="match status" value="1"/>
</dbReference>
<name>A0A1D8TZP2_9CYAN</name>
<evidence type="ECO:0000259" key="1">
    <source>
        <dbReference type="Pfam" id="PF08241"/>
    </source>
</evidence>
<reference evidence="3" key="1">
    <citation type="submission" date="2016-10" db="EMBL/GenBank/DDBJ databases">
        <title>Comparative genomics uncovers the prolific and rare metabolic potential of the cyanobacterial genus Moorea.</title>
        <authorList>
            <person name="Leao T."/>
            <person name="Castelao G."/>
            <person name="Korobeynikov A."/>
            <person name="Monroe E.A."/>
            <person name="Podell S."/>
            <person name="Glukhov E."/>
            <person name="Allen E."/>
            <person name="Gerwick W.H."/>
            <person name="Gerwick L."/>
        </authorList>
    </citation>
    <scope>NUCLEOTIDE SEQUENCE [LARGE SCALE GENOMIC DNA]</scope>
    <source>
        <strain evidence="3">PAL-8-15-08-1</strain>
    </source>
</reference>
<evidence type="ECO:0000313" key="3">
    <source>
        <dbReference type="Proteomes" id="UP000177870"/>
    </source>
</evidence>
<dbReference type="InterPro" id="IPR013216">
    <property type="entry name" value="Methyltransf_11"/>
</dbReference>
<proteinExistence type="predicted"/>
<dbReference type="Gene3D" id="3.40.50.150">
    <property type="entry name" value="Vaccinia Virus protein VP39"/>
    <property type="match status" value="1"/>
</dbReference>
<dbReference type="AlphaFoldDB" id="A0A1D8TZP2"/>
<evidence type="ECO:0000313" key="2">
    <source>
        <dbReference type="EMBL" id="AOX03120.1"/>
    </source>
</evidence>
<keyword evidence="2" id="KW-0808">Transferase</keyword>
<gene>
    <name evidence="2" type="ORF">BJP34_30045</name>
</gene>
<organism evidence="2 3">
    <name type="scientific">Moorena producens PAL-8-15-08-1</name>
    <dbReference type="NCBI Taxonomy" id="1458985"/>
    <lineage>
        <taxon>Bacteria</taxon>
        <taxon>Bacillati</taxon>
        <taxon>Cyanobacteriota</taxon>
        <taxon>Cyanophyceae</taxon>
        <taxon>Coleofasciculales</taxon>
        <taxon>Coleofasciculaceae</taxon>
        <taxon>Moorena</taxon>
    </lineage>
</organism>
<dbReference type="STRING" id="1458985.BJP34_30045"/>
<dbReference type="SUPFAM" id="SSF53335">
    <property type="entry name" value="S-adenosyl-L-methionine-dependent methyltransferases"/>
    <property type="match status" value="1"/>
</dbReference>
<dbReference type="OrthoDB" id="456131at2"/>
<dbReference type="GO" id="GO:0032259">
    <property type="term" value="P:methylation"/>
    <property type="evidence" value="ECO:0007669"/>
    <property type="project" value="UniProtKB-KW"/>
</dbReference>
<sequence>MNVSNKVQWVYSSKNNHELSDRYNQWAKDYEQDLNENFGRLNREPIVDLTIKYVPRNAQILDVGAGTGVVGQWLQEEGFHNLVGIDMSEGMLTEAQRKNIYTELRLMVLGEPLDFPSATFDAVTACGVFTYGHAPSHSFDELIRVTKPGGYIIFTLRPDFYESSDFKDKMANLEAQENWKLTELGDKYQAEHVDQVPIYFQTWVYRVISIS</sequence>
<dbReference type="EMBL" id="CP017599">
    <property type="protein sequence ID" value="AOX03120.1"/>
    <property type="molecule type" value="Genomic_DNA"/>
</dbReference>
<dbReference type="Proteomes" id="UP000177870">
    <property type="component" value="Chromosome"/>
</dbReference>
<keyword evidence="2" id="KW-0489">Methyltransferase</keyword>
<dbReference type="InterPro" id="IPR029063">
    <property type="entry name" value="SAM-dependent_MTases_sf"/>
</dbReference>